<keyword evidence="7" id="KW-1185">Reference proteome</keyword>
<accession>G8JSD8</accession>
<dbReference type="GO" id="GO:0005759">
    <property type="term" value="C:mitochondrial matrix"/>
    <property type="evidence" value="ECO:0007669"/>
    <property type="project" value="UniProtKB-SubCell"/>
</dbReference>
<evidence type="ECO:0000256" key="3">
    <source>
        <dbReference type="ARBA" id="ARBA00023186"/>
    </source>
</evidence>
<sequence length="79" mass="9537">MVRRLSGLQREVLHLYRRSIRVAYNKSSDSRPHFVSFIRKEFAKYRDVPKKDFNTIEYLIRIGHKKVDTYSSPELKDIH</sequence>
<evidence type="ECO:0000256" key="1">
    <source>
        <dbReference type="ARBA" id="ARBA00004305"/>
    </source>
</evidence>
<dbReference type="EMBL" id="CP002500">
    <property type="protein sequence ID" value="AET39660.1"/>
    <property type="molecule type" value="Genomic_DNA"/>
</dbReference>
<dbReference type="PANTHER" id="PTHR13675:SF1">
    <property type="entry name" value="SUCCINATE DEHYDROGENASE ASSEMBLY FACTOR 1, MITOCHONDRIAL"/>
    <property type="match status" value="1"/>
</dbReference>
<dbReference type="KEGG" id="erc:Ecym_4637"/>
<dbReference type="RefSeq" id="XP_003646477.1">
    <property type="nucleotide sequence ID" value="XM_003646429.1"/>
</dbReference>
<dbReference type="InParanoid" id="G8JSD8"/>
<dbReference type="GO" id="GO:0034553">
    <property type="term" value="P:mitochondrial respiratory chain complex II assembly"/>
    <property type="evidence" value="ECO:0007669"/>
    <property type="project" value="EnsemblFungi"/>
</dbReference>
<dbReference type="InterPro" id="IPR045295">
    <property type="entry name" value="Complex1_LYR_SDHAF1_LYRM8"/>
</dbReference>
<dbReference type="FunCoup" id="G8JSD8">
    <property type="interactions" value="84"/>
</dbReference>
<evidence type="ECO:0000256" key="2">
    <source>
        <dbReference type="ARBA" id="ARBA00023128"/>
    </source>
</evidence>
<comment type="subcellular location">
    <subcellularLocation>
        <location evidence="1">Mitochondrion matrix</location>
    </subcellularLocation>
</comment>
<feature type="domain" description="Complex 1 LYR protein" evidence="5">
    <location>
        <begin position="10"/>
        <end position="68"/>
    </location>
</feature>
<dbReference type="OMA" id="VEMYSSP"/>
<organism evidence="6 7">
    <name type="scientific">Eremothecium cymbalariae (strain CBS 270.75 / DBVPG 7215 / KCTC 17166 / NRRL Y-17582)</name>
    <name type="common">Yeast</name>
    <dbReference type="NCBI Taxonomy" id="931890"/>
    <lineage>
        <taxon>Eukaryota</taxon>
        <taxon>Fungi</taxon>
        <taxon>Dikarya</taxon>
        <taxon>Ascomycota</taxon>
        <taxon>Saccharomycotina</taxon>
        <taxon>Saccharomycetes</taxon>
        <taxon>Saccharomycetales</taxon>
        <taxon>Saccharomycetaceae</taxon>
        <taxon>Eremothecium</taxon>
    </lineage>
</organism>
<dbReference type="HOGENOM" id="CLU_154777_1_1_1"/>
<dbReference type="InterPro" id="IPR008011">
    <property type="entry name" value="Complex1_LYR_dom"/>
</dbReference>
<dbReference type="STRING" id="931890.G8JSD8"/>
<proteinExistence type="inferred from homology"/>
<evidence type="ECO:0000313" key="7">
    <source>
        <dbReference type="Proteomes" id="UP000006790"/>
    </source>
</evidence>
<name>G8JSD8_ERECY</name>
<reference evidence="7" key="1">
    <citation type="journal article" date="2012" name="G3 (Bethesda)">
        <title>Pichia sorbitophila, an interspecies yeast hybrid reveals early steps of genome resolution following polyploidization.</title>
        <authorList>
            <person name="Leh Louis V."/>
            <person name="Despons L."/>
            <person name="Friedrich A."/>
            <person name="Martin T."/>
            <person name="Durrens P."/>
            <person name="Casaregola S."/>
            <person name="Neuveglise C."/>
            <person name="Fairhead C."/>
            <person name="Marck C."/>
            <person name="Cruz J.A."/>
            <person name="Straub M.L."/>
            <person name="Kugler V."/>
            <person name="Sacerdot C."/>
            <person name="Uzunov Z."/>
            <person name="Thierry A."/>
            <person name="Weiss S."/>
            <person name="Bleykasten C."/>
            <person name="De Montigny J."/>
            <person name="Jacques N."/>
            <person name="Jung P."/>
            <person name="Lemaire M."/>
            <person name="Mallet S."/>
            <person name="Morel G."/>
            <person name="Richard G.F."/>
            <person name="Sarkar A."/>
            <person name="Savel G."/>
            <person name="Schacherer J."/>
            <person name="Seret M.L."/>
            <person name="Talla E."/>
            <person name="Samson G."/>
            <person name="Jubin C."/>
            <person name="Poulain J."/>
            <person name="Vacherie B."/>
            <person name="Barbe V."/>
            <person name="Pelletier E."/>
            <person name="Sherman D.J."/>
            <person name="Westhof E."/>
            <person name="Weissenbach J."/>
            <person name="Baret P.V."/>
            <person name="Wincker P."/>
            <person name="Gaillardin C."/>
            <person name="Dujon B."/>
            <person name="Souciet J.L."/>
        </authorList>
    </citation>
    <scope>NUCLEOTIDE SEQUENCE [LARGE SCALE GENOMIC DNA]</scope>
    <source>
        <strain evidence="7">CBS 270.75 / DBVPG 7215 / KCTC 17166 / NRRL Y-17582</strain>
    </source>
</reference>
<evidence type="ECO:0000256" key="4">
    <source>
        <dbReference type="ARBA" id="ARBA00025715"/>
    </source>
</evidence>
<protein>
    <recommendedName>
        <fullName evidence="5">Complex 1 LYR protein domain-containing protein</fullName>
    </recommendedName>
</protein>
<dbReference type="OrthoDB" id="273010at2759"/>
<dbReference type="CDD" id="cd20268">
    <property type="entry name" value="Complex1_LYR_SDHAF1_LYRM8"/>
    <property type="match status" value="1"/>
</dbReference>
<dbReference type="PANTHER" id="PTHR13675">
    <property type="entry name" value="LYR MOTIF-CONTAINING PROTEIN 2"/>
    <property type="match status" value="1"/>
</dbReference>
<gene>
    <name evidence="6" type="ordered locus">Ecym_4637</name>
</gene>
<dbReference type="Pfam" id="PF05347">
    <property type="entry name" value="Complex1_LYR"/>
    <property type="match status" value="1"/>
</dbReference>
<evidence type="ECO:0000259" key="5">
    <source>
        <dbReference type="Pfam" id="PF05347"/>
    </source>
</evidence>
<comment type="similarity">
    <text evidence="4">Belongs to the complex I LYR family. SDHAF1 subfamily.</text>
</comment>
<dbReference type="Proteomes" id="UP000006790">
    <property type="component" value="Chromosome 4"/>
</dbReference>
<dbReference type="eggNOG" id="KOG4620">
    <property type="taxonomic scope" value="Eukaryota"/>
</dbReference>
<evidence type="ECO:0000313" key="6">
    <source>
        <dbReference type="EMBL" id="AET39660.1"/>
    </source>
</evidence>
<dbReference type="GeneID" id="11472855"/>
<keyword evidence="2" id="KW-0496">Mitochondrion</keyword>
<dbReference type="AlphaFoldDB" id="G8JSD8"/>
<keyword evidence="3" id="KW-0143">Chaperone</keyword>